<dbReference type="AlphaFoldDB" id="A0A2J6TTG4"/>
<keyword evidence="2" id="KW-1133">Transmembrane helix</keyword>
<dbReference type="InParanoid" id="A0A2J6TTG4"/>
<name>A0A2J6TTG4_9HELO</name>
<evidence type="ECO:0000256" key="1">
    <source>
        <dbReference type="SAM" id="MobiDB-lite"/>
    </source>
</evidence>
<keyword evidence="2" id="KW-0812">Transmembrane</keyword>
<dbReference type="RefSeq" id="XP_024743226.1">
    <property type="nucleotide sequence ID" value="XM_024879230.1"/>
</dbReference>
<organism evidence="3 4">
    <name type="scientific">Hyaloscypha bicolor E</name>
    <dbReference type="NCBI Taxonomy" id="1095630"/>
    <lineage>
        <taxon>Eukaryota</taxon>
        <taxon>Fungi</taxon>
        <taxon>Dikarya</taxon>
        <taxon>Ascomycota</taxon>
        <taxon>Pezizomycotina</taxon>
        <taxon>Leotiomycetes</taxon>
        <taxon>Helotiales</taxon>
        <taxon>Hyaloscyphaceae</taxon>
        <taxon>Hyaloscypha</taxon>
        <taxon>Hyaloscypha bicolor</taxon>
    </lineage>
</organism>
<feature type="region of interest" description="Disordered" evidence="1">
    <location>
        <begin position="18"/>
        <end position="43"/>
    </location>
</feature>
<protein>
    <submittedName>
        <fullName evidence="3">Uncharacterized protein</fullName>
    </submittedName>
</protein>
<evidence type="ECO:0000256" key="2">
    <source>
        <dbReference type="SAM" id="Phobius"/>
    </source>
</evidence>
<feature type="region of interest" description="Disordered" evidence="1">
    <location>
        <begin position="81"/>
        <end position="125"/>
    </location>
</feature>
<accession>A0A2J6TTG4</accession>
<dbReference type="EMBL" id="KZ613745">
    <property type="protein sequence ID" value="PMD66322.1"/>
    <property type="molecule type" value="Genomic_DNA"/>
</dbReference>
<feature type="transmembrane region" description="Helical" evidence="2">
    <location>
        <begin position="56"/>
        <end position="77"/>
    </location>
</feature>
<dbReference type="Proteomes" id="UP000235371">
    <property type="component" value="Unassembled WGS sequence"/>
</dbReference>
<evidence type="ECO:0000313" key="3">
    <source>
        <dbReference type="EMBL" id="PMD66322.1"/>
    </source>
</evidence>
<keyword evidence="4" id="KW-1185">Reference proteome</keyword>
<gene>
    <name evidence="3" type="ORF">K444DRAFT_607740</name>
</gene>
<proteinExistence type="predicted"/>
<reference evidence="3 4" key="1">
    <citation type="submission" date="2016-04" db="EMBL/GenBank/DDBJ databases">
        <title>A degradative enzymes factory behind the ericoid mycorrhizal symbiosis.</title>
        <authorList>
            <consortium name="DOE Joint Genome Institute"/>
            <person name="Martino E."/>
            <person name="Morin E."/>
            <person name="Grelet G."/>
            <person name="Kuo A."/>
            <person name="Kohler A."/>
            <person name="Daghino S."/>
            <person name="Barry K."/>
            <person name="Choi C."/>
            <person name="Cichocki N."/>
            <person name="Clum A."/>
            <person name="Copeland A."/>
            <person name="Hainaut M."/>
            <person name="Haridas S."/>
            <person name="Labutti K."/>
            <person name="Lindquist E."/>
            <person name="Lipzen A."/>
            <person name="Khouja H.-R."/>
            <person name="Murat C."/>
            <person name="Ohm R."/>
            <person name="Olson A."/>
            <person name="Spatafora J."/>
            <person name="Veneault-Fourrey C."/>
            <person name="Henrissat B."/>
            <person name="Grigoriev I."/>
            <person name="Martin F."/>
            <person name="Perotto S."/>
        </authorList>
    </citation>
    <scope>NUCLEOTIDE SEQUENCE [LARGE SCALE GENOMIC DNA]</scope>
    <source>
        <strain evidence="3 4">E</strain>
    </source>
</reference>
<sequence length="125" mass="13289">MAPSAVLNLPSSLLARTLPDNYSDSSNSPDTFDGPSTTTHNTAAKSSVNLSSGASAAIAVVFVLFVLSLTATICVCVRRSRRRSGEAAESREVEMASTIGDAESTLSMEKGEVKKPSRAWVPWRR</sequence>
<feature type="compositionally biased region" description="Basic and acidic residues" evidence="1">
    <location>
        <begin position="83"/>
        <end position="94"/>
    </location>
</feature>
<dbReference type="GeneID" id="36587307"/>
<evidence type="ECO:0000313" key="4">
    <source>
        <dbReference type="Proteomes" id="UP000235371"/>
    </source>
</evidence>
<dbReference type="OrthoDB" id="10418907at2759"/>
<feature type="compositionally biased region" description="Low complexity" evidence="1">
    <location>
        <begin position="19"/>
        <end position="30"/>
    </location>
</feature>
<keyword evidence="2" id="KW-0472">Membrane</keyword>
<feature type="compositionally biased region" description="Polar residues" evidence="1">
    <location>
        <begin position="34"/>
        <end position="43"/>
    </location>
</feature>